<dbReference type="SUPFAM" id="SSF55920">
    <property type="entry name" value="Creatinase/aminopeptidase"/>
    <property type="match status" value="1"/>
</dbReference>
<evidence type="ECO:0000259" key="9">
    <source>
        <dbReference type="SMART" id="SM01011"/>
    </source>
</evidence>
<proteinExistence type="inferred from homology"/>
<dbReference type="Proteomes" id="UP001268256">
    <property type="component" value="Unassembled WGS sequence"/>
</dbReference>
<dbReference type="InterPro" id="IPR052433">
    <property type="entry name" value="X-Pro_dipept-like"/>
</dbReference>
<evidence type="ECO:0000256" key="7">
    <source>
        <dbReference type="ARBA" id="ARBA00023211"/>
    </source>
</evidence>
<reference evidence="11" key="1">
    <citation type="submission" date="2023-07" db="EMBL/GenBank/DDBJ databases">
        <authorList>
            <person name="Luz R."/>
            <person name="Cordeiro R."/>
            <person name="Fonseca A."/>
            <person name="Goncalves V."/>
        </authorList>
    </citation>
    <scope>NUCLEOTIDE SEQUENCE [LARGE SCALE GENOMIC DNA]</scope>
    <source>
        <strain evidence="11">BACA0444</strain>
    </source>
</reference>
<dbReference type="InterPro" id="IPR007865">
    <property type="entry name" value="Aminopep_P_N"/>
</dbReference>
<dbReference type="GO" id="GO:0030145">
    <property type="term" value="F:manganese ion binding"/>
    <property type="evidence" value="ECO:0007669"/>
    <property type="project" value="InterPro"/>
</dbReference>
<dbReference type="AlphaFoldDB" id="A0AAE4FS27"/>
<keyword evidence="11" id="KW-1185">Reference proteome</keyword>
<evidence type="ECO:0000256" key="3">
    <source>
        <dbReference type="ARBA" id="ARBA00008766"/>
    </source>
</evidence>
<comment type="catalytic activity">
    <reaction evidence="1">
        <text>Release of any N-terminal amino acid, including proline, that is linked to proline, even from a dipeptide or tripeptide.</text>
        <dbReference type="EC" id="3.4.11.9"/>
    </reaction>
</comment>
<dbReference type="Pfam" id="PF05195">
    <property type="entry name" value="AMP_N"/>
    <property type="match status" value="1"/>
</dbReference>
<dbReference type="PANTHER" id="PTHR43226">
    <property type="entry name" value="XAA-PRO AMINOPEPTIDASE 3"/>
    <property type="match status" value="1"/>
</dbReference>
<protein>
    <recommendedName>
        <fullName evidence="4">Xaa-Pro aminopeptidase</fullName>
        <ecNumber evidence="4">3.4.11.9</ecNumber>
    </recommendedName>
</protein>
<feature type="domain" description="Aminopeptidase P N-terminal" evidence="9">
    <location>
        <begin position="1"/>
        <end position="124"/>
    </location>
</feature>
<evidence type="ECO:0000313" key="10">
    <source>
        <dbReference type="EMBL" id="MDS3861273.1"/>
    </source>
</evidence>
<dbReference type="EC" id="3.4.11.9" evidence="4"/>
<evidence type="ECO:0000256" key="6">
    <source>
        <dbReference type="ARBA" id="ARBA00022801"/>
    </source>
</evidence>
<dbReference type="Gene3D" id="3.40.350.10">
    <property type="entry name" value="Creatinase/prolidase N-terminal domain"/>
    <property type="match status" value="1"/>
</dbReference>
<evidence type="ECO:0000256" key="8">
    <source>
        <dbReference type="RuleBase" id="RU000590"/>
    </source>
</evidence>
<dbReference type="PROSITE" id="PS00491">
    <property type="entry name" value="PROLINE_PEPTIDASE"/>
    <property type="match status" value="1"/>
</dbReference>
<dbReference type="InterPro" id="IPR001131">
    <property type="entry name" value="Peptidase_M24B_aminopep-P_CS"/>
</dbReference>
<gene>
    <name evidence="10" type="ORF">RIF25_10690</name>
</gene>
<name>A0AAE4FS27_9CYAN</name>
<dbReference type="Gene3D" id="3.90.230.10">
    <property type="entry name" value="Creatinase/methionine aminopeptidase superfamily"/>
    <property type="match status" value="1"/>
</dbReference>
<dbReference type="InterPro" id="IPR000994">
    <property type="entry name" value="Pept_M24"/>
</dbReference>
<dbReference type="RefSeq" id="WP_322878516.1">
    <property type="nucleotide sequence ID" value="NZ_JAVMIP010000010.1"/>
</dbReference>
<accession>A0AAE4FS27</accession>
<dbReference type="SMART" id="SM01011">
    <property type="entry name" value="AMP_N"/>
    <property type="match status" value="1"/>
</dbReference>
<sequence length="447" mass="49486">MNDFLARRRGLAKNCSHPVLLWAGSRVSRNFAANTYPFRASSHFLYFTGLNLAETVIYLEAGNLILFWDELPESAALWHGDSPTRDQLADQLQAQASYPLAKLAQFTANAATIPLVNPHDRQHQAQILNRPVEFPLVAEDLALAQALIDLRLTQDAAARSEISQAIAVTIRAQQAGMKITQNAKTEAKVRAWMEQVVAAHQFNLAYTSIVTTQGQVLHQEHSPHTLKPGDLLLVDLGAETPGGWAADITRTWPVSGKFSATQREIYEVVLAAQTQAIAAIKPGVEFWEIHRIALQVITEGLFGLGILQGSLRDLLALEIGTTFFPHGIGHLLGLDVHDMEDLGDLAGYGPGRNRSPKPGWRYLRLHRPLQEHMVVTIEPGFYQIPQLLNQARLDPNLGQWINWVVLTKFADVKGIRIEDDVLVTANGAEVLSQGLVKKTDDLESLWL</sequence>
<evidence type="ECO:0000256" key="4">
    <source>
        <dbReference type="ARBA" id="ARBA00012574"/>
    </source>
</evidence>
<dbReference type="Pfam" id="PF00557">
    <property type="entry name" value="Peptidase_M24"/>
    <property type="match status" value="1"/>
</dbReference>
<keyword evidence="5 8" id="KW-0479">Metal-binding</keyword>
<dbReference type="InterPro" id="IPR029149">
    <property type="entry name" value="Creatin/AminoP/Spt16_N"/>
</dbReference>
<dbReference type="PANTHER" id="PTHR43226:SF4">
    <property type="entry name" value="XAA-PRO AMINOPEPTIDASE 3"/>
    <property type="match status" value="1"/>
</dbReference>
<dbReference type="GO" id="GO:0006508">
    <property type="term" value="P:proteolysis"/>
    <property type="evidence" value="ECO:0007669"/>
    <property type="project" value="TreeGrafter"/>
</dbReference>
<keyword evidence="10" id="KW-0645">Protease</keyword>
<evidence type="ECO:0000256" key="1">
    <source>
        <dbReference type="ARBA" id="ARBA00001424"/>
    </source>
</evidence>
<comment type="similarity">
    <text evidence="3 8">Belongs to the peptidase M24B family.</text>
</comment>
<dbReference type="GO" id="GO:0070006">
    <property type="term" value="F:metalloaminopeptidase activity"/>
    <property type="evidence" value="ECO:0007669"/>
    <property type="project" value="InterPro"/>
</dbReference>
<dbReference type="SUPFAM" id="SSF53092">
    <property type="entry name" value="Creatinase/prolidase N-terminal domain"/>
    <property type="match status" value="1"/>
</dbReference>
<dbReference type="GO" id="GO:0005829">
    <property type="term" value="C:cytosol"/>
    <property type="evidence" value="ECO:0007669"/>
    <property type="project" value="TreeGrafter"/>
</dbReference>
<evidence type="ECO:0000256" key="2">
    <source>
        <dbReference type="ARBA" id="ARBA00001936"/>
    </source>
</evidence>
<keyword evidence="10" id="KW-0031">Aminopeptidase</keyword>
<comment type="caution">
    <text evidence="10">The sequence shown here is derived from an EMBL/GenBank/DDBJ whole genome shotgun (WGS) entry which is preliminary data.</text>
</comment>
<dbReference type="InterPro" id="IPR036005">
    <property type="entry name" value="Creatinase/aminopeptidase-like"/>
</dbReference>
<keyword evidence="6" id="KW-0378">Hydrolase</keyword>
<keyword evidence="7" id="KW-0464">Manganese</keyword>
<evidence type="ECO:0000256" key="5">
    <source>
        <dbReference type="ARBA" id="ARBA00022723"/>
    </source>
</evidence>
<dbReference type="EMBL" id="JAVMIP010000010">
    <property type="protein sequence ID" value="MDS3861273.1"/>
    <property type="molecule type" value="Genomic_DNA"/>
</dbReference>
<organism evidence="10 11">
    <name type="scientific">Pseudocalidococcus azoricus BACA0444</name>
    <dbReference type="NCBI Taxonomy" id="2918990"/>
    <lineage>
        <taxon>Bacteria</taxon>
        <taxon>Bacillati</taxon>
        <taxon>Cyanobacteriota</taxon>
        <taxon>Cyanophyceae</taxon>
        <taxon>Acaryochloridales</taxon>
        <taxon>Thermosynechococcaceae</taxon>
        <taxon>Pseudocalidococcus</taxon>
        <taxon>Pseudocalidococcus azoricus</taxon>
    </lineage>
</organism>
<evidence type="ECO:0000313" key="11">
    <source>
        <dbReference type="Proteomes" id="UP001268256"/>
    </source>
</evidence>
<comment type="cofactor">
    <cofactor evidence="2">
        <name>Mn(2+)</name>
        <dbReference type="ChEBI" id="CHEBI:29035"/>
    </cofactor>
</comment>